<dbReference type="PROSITE" id="PS50867">
    <property type="entry name" value="PRE_SET"/>
    <property type="match status" value="1"/>
</dbReference>
<accession>A0AAV0VTL1</accession>
<proteinExistence type="predicted"/>
<comment type="caution">
    <text evidence="15">The sequence shown here is derived from an EMBL/GenBank/DDBJ whole genome shotgun (WGS) entry which is preliminary data.</text>
</comment>
<dbReference type="SUPFAM" id="SSF82199">
    <property type="entry name" value="SET domain"/>
    <property type="match status" value="1"/>
</dbReference>
<evidence type="ECO:0000256" key="2">
    <source>
        <dbReference type="ARBA" id="ARBA00004286"/>
    </source>
</evidence>
<dbReference type="InterPro" id="IPR007728">
    <property type="entry name" value="Pre-SET_dom"/>
</dbReference>
<evidence type="ECO:0000256" key="10">
    <source>
        <dbReference type="ARBA" id="ARBA00023242"/>
    </source>
</evidence>
<dbReference type="SMART" id="SM00468">
    <property type="entry name" value="PreSET"/>
    <property type="match status" value="1"/>
</dbReference>
<organism evidence="15 16">
    <name type="scientific">Macrosiphum euphorbiae</name>
    <name type="common">potato aphid</name>
    <dbReference type="NCBI Taxonomy" id="13131"/>
    <lineage>
        <taxon>Eukaryota</taxon>
        <taxon>Metazoa</taxon>
        <taxon>Ecdysozoa</taxon>
        <taxon>Arthropoda</taxon>
        <taxon>Hexapoda</taxon>
        <taxon>Insecta</taxon>
        <taxon>Pterygota</taxon>
        <taxon>Neoptera</taxon>
        <taxon>Paraneoptera</taxon>
        <taxon>Hemiptera</taxon>
        <taxon>Sternorrhyncha</taxon>
        <taxon>Aphidomorpha</taxon>
        <taxon>Aphidoidea</taxon>
        <taxon>Aphididae</taxon>
        <taxon>Macrosiphini</taxon>
        <taxon>Macrosiphum</taxon>
    </lineage>
</organism>
<dbReference type="Pfam" id="PF18359">
    <property type="entry name" value="Tudor_5"/>
    <property type="match status" value="1"/>
</dbReference>
<dbReference type="GO" id="GO:0008270">
    <property type="term" value="F:zinc ion binding"/>
    <property type="evidence" value="ECO:0007669"/>
    <property type="project" value="InterPro"/>
</dbReference>
<evidence type="ECO:0000256" key="4">
    <source>
        <dbReference type="ARBA" id="ARBA00022603"/>
    </source>
</evidence>
<dbReference type="AlphaFoldDB" id="A0AAV0VTL1"/>
<dbReference type="InterPro" id="IPR041291">
    <property type="entry name" value="TUDOR_5"/>
</dbReference>
<dbReference type="PANTHER" id="PTHR46024">
    <property type="entry name" value="HISTONE-LYSINE N-METHYLTRANSFERASE EGGLESS"/>
    <property type="match status" value="1"/>
</dbReference>
<dbReference type="GO" id="GO:0010629">
    <property type="term" value="P:negative regulation of gene expression"/>
    <property type="evidence" value="ECO:0007669"/>
    <property type="project" value="TreeGrafter"/>
</dbReference>
<evidence type="ECO:0000259" key="14">
    <source>
        <dbReference type="PROSITE" id="PS50868"/>
    </source>
</evidence>
<dbReference type="Pfam" id="PF05033">
    <property type="entry name" value="Pre-SET"/>
    <property type="match status" value="1"/>
</dbReference>
<evidence type="ECO:0000259" key="12">
    <source>
        <dbReference type="PROSITE" id="PS50280"/>
    </source>
</evidence>
<evidence type="ECO:0000259" key="13">
    <source>
        <dbReference type="PROSITE" id="PS50867"/>
    </source>
</evidence>
<keyword evidence="4" id="KW-0489">Methyltransferase</keyword>
<keyword evidence="3" id="KW-0158">Chromosome</keyword>
<dbReference type="SMART" id="SM00317">
    <property type="entry name" value="SET"/>
    <property type="match status" value="1"/>
</dbReference>
<dbReference type="GO" id="GO:0005694">
    <property type="term" value="C:chromosome"/>
    <property type="evidence" value="ECO:0007669"/>
    <property type="project" value="UniProtKB-SubCell"/>
</dbReference>
<evidence type="ECO:0000256" key="1">
    <source>
        <dbReference type="ARBA" id="ARBA00004123"/>
    </source>
</evidence>
<dbReference type="GO" id="GO:0003677">
    <property type="term" value="F:DNA binding"/>
    <property type="evidence" value="ECO:0007669"/>
    <property type="project" value="InterPro"/>
</dbReference>
<evidence type="ECO:0000256" key="6">
    <source>
        <dbReference type="ARBA" id="ARBA00022691"/>
    </source>
</evidence>
<gene>
    <name evidence="15" type="ORF">MEUPH1_LOCUS4322</name>
</gene>
<keyword evidence="8" id="KW-0175">Coiled coil</keyword>
<dbReference type="InterPro" id="IPR046341">
    <property type="entry name" value="SET_dom_sf"/>
</dbReference>
<evidence type="ECO:0000256" key="9">
    <source>
        <dbReference type="ARBA" id="ARBA00023163"/>
    </source>
</evidence>
<keyword evidence="5" id="KW-0808">Transferase</keyword>
<dbReference type="SUPFAM" id="SSF54171">
    <property type="entry name" value="DNA-binding domain"/>
    <property type="match status" value="1"/>
</dbReference>
<keyword evidence="7" id="KW-0805">Transcription regulation</keyword>
<dbReference type="Pfam" id="PF18358">
    <property type="entry name" value="Tudor_4"/>
    <property type="match status" value="1"/>
</dbReference>
<keyword evidence="6" id="KW-0949">S-adenosyl-L-methionine</keyword>
<evidence type="ECO:0000256" key="8">
    <source>
        <dbReference type="ARBA" id="ARBA00023054"/>
    </source>
</evidence>
<keyword evidence="16" id="KW-1185">Reference proteome</keyword>
<feature type="domain" description="SET" evidence="12">
    <location>
        <begin position="723"/>
        <end position="947"/>
    </location>
</feature>
<dbReference type="SUPFAM" id="SSF63748">
    <property type="entry name" value="Tudor/PWWP/MBT"/>
    <property type="match status" value="1"/>
</dbReference>
<sequence>MDDECINHNCKSGPNRKLFVAPKDVCSYYAVKYGPNRKVCKPCLVKSYRYFDSVCRRFRNQECVLDDEHPGKRRTIIELSDSDDDDDAATEPSTEDPKLSTAVKRILKDTVGPLVAKQDELCDNYLIAKKAKLEKRNEIVNDLVRQAEDGISELYKMLYKHDGQRKFEFDEELSIMDEVCSQCELWNQDVAFITSKQLPGFPDDLPTRVKLIRPSLRQGDKVYGMKQSLLHPWAEATVKLAVSETDRYFHIVFDDGQETVLNYKHLAYINTSSKAQHPIGSRVIAKFQDTNIQLTDKFYAGIIAEPPKYLNNFRYLIFFDDGYTQYVYHKNIRLVCGQSRYVENDVHENVREFIRVYLKKFPERPMVKFSKKQIVRAELNNIWGSAKVKNIDASLVQLKFLDTKNGHTEWMYRGSNRLGPIFNQLSSSKQNKPARGLTDVNKLLNRPYIELENLTGNDKTINIADSDNTRNTQENSGVIKSIEIPANCPKPLPYTAHQCSNLCRISVQYDDSQAKDVNVLSFPLYIGFMRSIITDEKLKLKKVIYTTPCGRSIDNEGRMYEYLKVTGYDTYQITIDVFNFDCTVDPLSKFIVPKVFIRIPDISYEMEPRPISVVNSLNDSVPKHIKYIKDRKTTPGINLNIDSKFLCGCNCIDNCEDKEKCSCWQLTNEGPKNYPNYFKDHDDIGYSFKRLHKRVITGIYECNSSCKCDKTCLNRVVQEPLKTSLQVFLTENKGWGVRTLADIPKGSFVCTYLGVVRTNDDTENDLKNDCSNWGEFMAELDFIEAVEEAKDGYESYVVDPEEESEHDTSSSDYEDFSPSSSDDSSDDPNFEIRSKINKMFVSKMSLRNLQDTHTKIDGEHELSKLNTQQSDQSESKSLRRFVDKECEAYTLDSKVCGNVGRYFNHSCDPNIFIQNVFVDTHDLRFPWVAYFALSNISAGTELAWDYNYTVGCVKDKKIQCYCGARNCKGRLL</sequence>
<protein>
    <recommendedName>
        <fullName evidence="17">Histone-lysine N-methyltransferase eggless</fullName>
    </recommendedName>
</protein>
<evidence type="ECO:0000256" key="3">
    <source>
        <dbReference type="ARBA" id="ARBA00022454"/>
    </source>
</evidence>
<dbReference type="Pfam" id="PF00856">
    <property type="entry name" value="SET"/>
    <property type="match status" value="1"/>
</dbReference>
<evidence type="ECO:0000256" key="7">
    <source>
        <dbReference type="ARBA" id="ARBA00023015"/>
    </source>
</evidence>
<comment type="subcellular location">
    <subcellularLocation>
        <location evidence="2">Chromosome</location>
    </subcellularLocation>
    <subcellularLocation>
        <location evidence="1">Nucleus</location>
    </subcellularLocation>
</comment>
<dbReference type="InterPro" id="IPR001214">
    <property type="entry name" value="SET_dom"/>
</dbReference>
<evidence type="ECO:0008006" key="17">
    <source>
        <dbReference type="Google" id="ProtNLM"/>
    </source>
</evidence>
<dbReference type="Proteomes" id="UP001160148">
    <property type="component" value="Unassembled WGS sequence"/>
</dbReference>
<dbReference type="PANTHER" id="PTHR46024:SF1">
    <property type="entry name" value="HISTONE-LYSINE N-METHYLTRANSFERASE EGGLESS"/>
    <property type="match status" value="1"/>
</dbReference>
<dbReference type="Gene3D" id="2.30.30.140">
    <property type="match status" value="2"/>
</dbReference>
<dbReference type="EMBL" id="CARXXK010000001">
    <property type="protein sequence ID" value="CAI6347544.1"/>
    <property type="molecule type" value="Genomic_DNA"/>
</dbReference>
<feature type="domain" description="Pre-SET" evidence="13">
    <location>
        <begin position="647"/>
        <end position="720"/>
    </location>
</feature>
<dbReference type="InterPro" id="IPR003616">
    <property type="entry name" value="Post-SET_dom"/>
</dbReference>
<evidence type="ECO:0000256" key="5">
    <source>
        <dbReference type="ARBA" id="ARBA00022679"/>
    </source>
</evidence>
<evidence type="ECO:0000313" key="15">
    <source>
        <dbReference type="EMBL" id="CAI6347544.1"/>
    </source>
</evidence>
<dbReference type="InterPro" id="IPR041292">
    <property type="entry name" value="Tudor_4"/>
</dbReference>
<dbReference type="InterPro" id="IPR051516">
    <property type="entry name" value="SETDB_methyltransferase"/>
</dbReference>
<dbReference type="GO" id="GO:0046974">
    <property type="term" value="F:histone H3K9 methyltransferase activity"/>
    <property type="evidence" value="ECO:0007669"/>
    <property type="project" value="TreeGrafter"/>
</dbReference>
<feature type="region of interest" description="Disordered" evidence="11">
    <location>
        <begin position="798"/>
        <end position="828"/>
    </location>
</feature>
<dbReference type="GO" id="GO:0032259">
    <property type="term" value="P:methylation"/>
    <property type="evidence" value="ECO:0007669"/>
    <property type="project" value="UniProtKB-KW"/>
</dbReference>
<name>A0AAV0VTL1_9HEMI</name>
<keyword evidence="10" id="KW-0539">Nucleus</keyword>
<dbReference type="Gene3D" id="2.170.270.10">
    <property type="entry name" value="SET domain"/>
    <property type="match status" value="2"/>
</dbReference>
<dbReference type="GO" id="GO:0070828">
    <property type="term" value="P:heterochromatin organization"/>
    <property type="evidence" value="ECO:0007669"/>
    <property type="project" value="TreeGrafter"/>
</dbReference>
<dbReference type="PROSITE" id="PS50868">
    <property type="entry name" value="POST_SET"/>
    <property type="match status" value="1"/>
</dbReference>
<evidence type="ECO:0000313" key="16">
    <source>
        <dbReference type="Proteomes" id="UP001160148"/>
    </source>
</evidence>
<feature type="domain" description="Post-SET" evidence="14">
    <location>
        <begin position="956"/>
        <end position="972"/>
    </location>
</feature>
<dbReference type="GO" id="GO:0005634">
    <property type="term" value="C:nucleus"/>
    <property type="evidence" value="ECO:0007669"/>
    <property type="project" value="UniProtKB-SubCell"/>
</dbReference>
<dbReference type="CDD" id="cd10517">
    <property type="entry name" value="SET_SETDB1"/>
    <property type="match status" value="1"/>
</dbReference>
<reference evidence="15 16" key="1">
    <citation type="submission" date="2023-01" db="EMBL/GenBank/DDBJ databases">
        <authorList>
            <person name="Whitehead M."/>
        </authorList>
    </citation>
    <scope>NUCLEOTIDE SEQUENCE [LARGE SCALE GENOMIC DNA]</scope>
</reference>
<feature type="region of interest" description="Disordered" evidence="11">
    <location>
        <begin position="857"/>
        <end position="876"/>
    </location>
</feature>
<evidence type="ECO:0000256" key="11">
    <source>
        <dbReference type="SAM" id="MobiDB-lite"/>
    </source>
</evidence>
<dbReference type="InterPro" id="IPR016177">
    <property type="entry name" value="DNA-bd_dom_sf"/>
</dbReference>
<dbReference type="PROSITE" id="PS50280">
    <property type="entry name" value="SET"/>
    <property type="match status" value="1"/>
</dbReference>
<dbReference type="SMART" id="SM00508">
    <property type="entry name" value="PostSET"/>
    <property type="match status" value="1"/>
</dbReference>
<keyword evidence="9" id="KW-0804">Transcription</keyword>